<dbReference type="SUPFAM" id="SSF52821">
    <property type="entry name" value="Rhodanese/Cell cycle control phosphatase"/>
    <property type="match status" value="1"/>
</dbReference>
<dbReference type="PROSITE" id="PS00380">
    <property type="entry name" value="RHODANESE_1"/>
    <property type="match status" value="1"/>
</dbReference>
<dbReference type="InParanoid" id="A0A146G9J7"/>
<feature type="domain" description="Rhodanese" evidence="2">
    <location>
        <begin position="33"/>
        <end position="124"/>
    </location>
</feature>
<dbReference type="PROSITE" id="PS50206">
    <property type="entry name" value="RHODANESE_3"/>
    <property type="match status" value="1"/>
</dbReference>
<dbReference type="AlphaFoldDB" id="A0A146G9J7"/>
<dbReference type="SMART" id="SM00450">
    <property type="entry name" value="RHOD"/>
    <property type="match status" value="1"/>
</dbReference>
<dbReference type="OrthoDB" id="9800872at2"/>
<dbReference type="GO" id="GO:0004792">
    <property type="term" value="F:thiosulfate-cyanide sulfurtransferase activity"/>
    <property type="evidence" value="ECO:0007669"/>
    <property type="project" value="InterPro"/>
</dbReference>
<name>A0A146G9J7_TERSA</name>
<dbReference type="InterPro" id="IPR036873">
    <property type="entry name" value="Rhodanese-like_dom_sf"/>
</dbReference>
<evidence type="ECO:0000259" key="2">
    <source>
        <dbReference type="PROSITE" id="PS50206"/>
    </source>
</evidence>
<reference evidence="4" key="1">
    <citation type="journal article" date="2017" name="Genome Announc.">
        <title>Draft Genome Sequence of Terrimicrobium sacchariphilum NM-5T, a Facultative Anaerobic Soil Bacterium of the Class Spartobacteria.</title>
        <authorList>
            <person name="Qiu Y.L."/>
            <person name="Tourlousse D.M."/>
            <person name="Matsuura N."/>
            <person name="Ohashi A."/>
            <person name="Sekiguchi Y."/>
        </authorList>
    </citation>
    <scope>NUCLEOTIDE SEQUENCE [LARGE SCALE GENOMIC DNA]</scope>
    <source>
        <strain evidence="4">NM-5</strain>
    </source>
</reference>
<dbReference type="RefSeq" id="WP_075079627.1">
    <property type="nucleotide sequence ID" value="NZ_BDCO01000002.1"/>
</dbReference>
<protein>
    <submittedName>
        <fullName evidence="3">Rhodanese-related sulfurtransferase</fullName>
    </submittedName>
</protein>
<evidence type="ECO:0000313" key="3">
    <source>
        <dbReference type="EMBL" id="GAT33953.1"/>
    </source>
</evidence>
<organism evidence="3 4">
    <name type="scientific">Terrimicrobium sacchariphilum</name>
    <dbReference type="NCBI Taxonomy" id="690879"/>
    <lineage>
        <taxon>Bacteria</taxon>
        <taxon>Pseudomonadati</taxon>
        <taxon>Verrucomicrobiota</taxon>
        <taxon>Terrimicrobiia</taxon>
        <taxon>Terrimicrobiales</taxon>
        <taxon>Terrimicrobiaceae</taxon>
        <taxon>Terrimicrobium</taxon>
    </lineage>
</organism>
<keyword evidence="1" id="KW-0732">Signal</keyword>
<keyword evidence="3" id="KW-0808">Transferase</keyword>
<dbReference type="Proteomes" id="UP000076023">
    <property type="component" value="Unassembled WGS sequence"/>
</dbReference>
<accession>A0A146G9J7</accession>
<dbReference type="InterPro" id="IPR001307">
    <property type="entry name" value="Thiosulphate_STrfase_CS"/>
</dbReference>
<evidence type="ECO:0000313" key="4">
    <source>
        <dbReference type="Proteomes" id="UP000076023"/>
    </source>
</evidence>
<sequence length="126" mass="13535">MKHLAAILSILALLAGPLLASDISLQDLKKAIDSKTVTLIDVNGTESYNSRHIPGAVDFFAYQKDLADKLPADKNTLIVAYCYSPQCPAYKLAVDATEKLGYTNVKHFAPGISGWVNAGEPTQKGN</sequence>
<dbReference type="STRING" id="690879.TSACC_22374"/>
<proteinExistence type="predicted"/>
<dbReference type="Pfam" id="PF00581">
    <property type="entry name" value="Rhodanese"/>
    <property type="match status" value="1"/>
</dbReference>
<dbReference type="InterPro" id="IPR001763">
    <property type="entry name" value="Rhodanese-like_dom"/>
</dbReference>
<dbReference type="EMBL" id="BDCO01000002">
    <property type="protein sequence ID" value="GAT33953.1"/>
    <property type="molecule type" value="Genomic_DNA"/>
</dbReference>
<dbReference type="CDD" id="cd00158">
    <property type="entry name" value="RHOD"/>
    <property type="match status" value="1"/>
</dbReference>
<feature type="chain" id="PRO_5007524851" evidence="1">
    <location>
        <begin position="21"/>
        <end position="126"/>
    </location>
</feature>
<keyword evidence="4" id="KW-1185">Reference proteome</keyword>
<feature type="signal peptide" evidence="1">
    <location>
        <begin position="1"/>
        <end position="20"/>
    </location>
</feature>
<evidence type="ECO:0000256" key="1">
    <source>
        <dbReference type="SAM" id="SignalP"/>
    </source>
</evidence>
<comment type="caution">
    <text evidence="3">The sequence shown here is derived from an EMBL/GenBank/DDBJ whole genome shotgun (WGS) entry which is preliminary data.</text>
</comment>
<dbReference type="Gene3D" id="3.40.250.10">
    <property type="entry name" value="Rhodanese-like domain"/>
    <property type="match status" value="1"/>
</dbReference>
<gene>
    <name evidence="3" type="ORF">TSACC_22374</name>
</gene>